<dbReference type="EMBL" id="MCIF01000002">
    <property type="protein sequence ID" value="RAQ95903.1"/>
    <property type="molecule type" value="Genomic_DNA"/>
</dbReference>
<feature type="transmembrane region" description="Helical" evidence="5">
    <location>
        <begin position="128"/>
        <end position="153"/>
    </location>
</feature>
<reference evidence="7 8" key="1">
    <citation type="submission" date="2016-08" db="EMBL/GenBank/DDBJ databases">
        <title>Analysis of Carbohydrate Active Enzymes in Thermogemmatispora T81 Reveals Carbohydrate Degradation Ability.</title>
        <authorList>
            <person name="Tomazini A."/>
            <person name="Lal S."/>
            <person name="Stott M."/>
            <person name="Henrissat B."/>
            <person name="Polikarpov I."/>
            <person name="Sparling R."/>
            <person name="Levin D.B."/>
        </authorList>
    </citation>
    <scope>NUCLEOTIDE SEQUENCE [LARGE SCALE GENOMIC DNA]</scope>
    <source>
        <strain evidence="7 8">T81</strain>
    </source>
</reference>
<dbReference type="InterPro" id="IPR013525">
    <property type="entry name" value="ABC2_TM"/>
</dbReference>
<evidence type="ECO:0000313" key="8">
    <source>
        <dbReference type="Proteomes" id="UP000248706"/>
    </source>
</evidence>
<feature type="transmembrane region" description="Helical" evidence="5">
    <location>
        <begin position="90"/>
        <end position="116"/>
    </location>
</feature>
<evidence type="ECO:0000256" key="1">
    <source>
        <dbReference type="ARBA" id="ARBA00004141"/>
    </source>
</evidence>
<feature type="transmembrane region" description="Helical" evidence="5">
    <location>
        <begin position="160"/>
        <end position="179"/>
    </location>
</feature>
<evidence type="ECO:0000256" key="2">
    <source>
        <dbReference type="ARBA" id="ARBA00022692"/>
    </source>
</evidence>
<name>A0A328VJX0_9CHLR</name>
<keyword evidence="4 5" id="KW-0472">Membrane</keyword>
<gene>
    <name evidence="7" type="ORF">A4R35_10180</name>
</gene>
<feature type="transmembrane region" description="Helical" evidence="5">
    <location>
        <begin position="48"/>
        <end position="69"/>
    </location>
</feature>
<dbReference type="InterPro" id="IPR051784">
    <property type="entry name" value="Nod_factor_ABC_transporter"/>
</dbReference>
<keyword evidence="8" id="KW-1185">Reference proteome</keyword>
<dbReference type="PANTHER" id="PTHR43229">
    <property type="entry name" value="NODULATION PROTEIN J"/>
    <property type="match status" value="1"/>
</dbReference>
<dbReference type="PIRSF" id="PIRSF006648">
    <property type="entry name" value="DrrB"/>
    <property type="match status" value="1"/>
</dbReference>
<keyword evidence="3 5" id="KW-1133">Transmembrane helix</keyword>
<dbReference type="PANTHER" id="PTHR43229:SF2">
    <property type="entry name" value="NODULATION PROTEIN J"/>
    <property type="match status" value="1"/>
</dbReference>
<evidence type="ECO:0000256" key="3">
    <source>
        <dbReference type="ARBA" id="ARBA00022989"/>
    </source>
</evidence>
<comment type="caution">
    <text evidence="7">The sequence shown here is derived from an EMBL/GenBank/DDBJ whole genome shotgun (WGS) entry which is preliminary data.</text>
</comment>
<organism evidence="7 8">
    <name type="scientific">Thermogemmatispora tikiterensis</name>
    <dbReference type="NCBI Taxonomy" id="1825093"/>
    <lineage>
        <taxon>Bacteria</taxon>
        <taxon>Bacillati</taxon>
        <taxon>Chloroflexota</taxon>
        <taxon>Ktedonobacteria</taxon>
        <taxon>Thermogemmatisporales</taxon>
        <taxon>Thermogemmatisporaceae</taxon>
        <taxon>Thermogemmatispora</taxon>
    </lineage>
</organism>
<dbReference type="Pfam" id="PF12698">
    <property type="entry name" value="ABC2_membrane_3"/>
    <property type="match status" value="1"/>
</dbReference>
<evidence type="ECO:0000259" key="6">
    <source>
        <dbReference type="Pfam" id="PF12698"/>
    </source>
</evidence>
<accession>A0A328VJX0</accession>
<feature type="transmembrane region" description="Helical" evidence="5">
    <location>
        <begin position="221"/>
        <end position="239"/>
    </location>
</feature>
<evidence type="ECO:0000256" key="4">
    <source>
        <dbReference type="ARBA" id="ARBA00023136"/>
    </source>
</evidence>
<proteinExistence type="predicted"/>
<dbReference type="RefSeq" id="WP_112429037.1">
    <property type="nucleotide sequence ID" value="NZ_MCIF01000002.1"/>
</dbReference>
<dbReference type="OrthoDB" id="63188at2"/>
<keyword evidence="2 5" id="KW-0812">Transmembrane</keyword>
<comment type="subcellular location">
    <subcellularLocation>
        <location evidence="1">Membrane</location>
        <topology evidence="1">Multi-pass membrane protein</topology>
    </subcellularLocation>
</comment>
<dbReference type="AlphaFoldDB" id="A0A328VJX0"/>
<evidence type="ECO:0000313" key="7">
    <source>
        <dbReference type="EMBL" id="RAQ95903.1"/>
    </source>
</evidence>
<dbReference type="Proteomes" id="UP000248706">
    <property type="component" value="Unassembled WGS sequence"/>
</dbReference>
<feature type="domain" description="ABC-2 type transporter transmembrane" evidence="6">
    <location>
        <begin position="56"/>
        <end position="237"/>
    </location>
</feature>
<feature type="transmembrane region" description="Helical" evidence="5">
    <location>
        <begin position="21"/>
        <end position="42"/>
    </location>
</feature>
<dbReference type="GO" id="GO:0043190">
    <property type="term" value="C:ATP-binding cassette (ABC) transporter complex"/>
    <property type="evidence" value="ECO:0007669"/>
    <property type="project" value="InterPro"/>
</dbReference>
<dbReference type="InterPro" id="IPR000412">
    <property type="entry name" value="ABC_2_transport"/>
</dbReference>
<sequence length="247" mass="27094">MTLLALRAQSKLELLRFLRNVRALFFTLLVPIGYYLIFSYGFGNTHDLQLHFGIAMAGFGTLGVSLGTLGSRLAQERQLGWLRLLQTTPLTPLTYFVAKVIATFSMAGLTIIGVLTVALLEGLRVDNYWALVTSALILWGGSLPFIALAFVIGSWTDAETGYVVSIGVYLVLGYLGGLLQPLQFMPSVLQDVARWLPSTHYFLLALRPLQAASSGSALEDVLILLVYTLLFTALAIWSYRRAGTADR</sequence>
<evidence type="ECO:0000256" key="5">
    <source>
        <dbReference type="SAM" id="Phobius"/>
    </source>
</evidence>
<protein>
    <recommendedName>
        <fullName evidence="6">ABC-2 type transporter transmembrane domain-containing protein</fullName>
    </recommendedName>
</protein>
<dbReference type="GO" id="GO:0140359">
    <property type="term" value="F:ABC-type transporter activity"/>
    <property type="evidence" value="ECO:0007669"/>
    <property type="project" value="InterPro"/>
</dbReference>